<dbReference type="InterPro" id="IPR036676">
    <property type="entry name" value="PurM-like_C_sf"/>
</dbReference>
<dbReference type="PATRIC" id="fig|1401685.3.peg.207"/>
<dbReference type="SUPFAM" id="SSF56042">
    <property type="entry name" value="PurM C-terminal domain-like"/>
    <property type="match status" value="1"/>
</dbReference>
<dbReference type="AlphaFoldDB" id="W2V070"/>
<feature type="domain" description="PurM-like N-terminal" evidence="13">
    <location>
        <begin position="55"/>
        <end position="162"/>
    </location>
</feature>
<dbReference type="GO" id="GO:0004641">
    <property type="term" value="F:phosphoribosylformylglycinamidine cyclo-ligase activity"/>
    <property type="evidence" value="ECO:0007669"/>
    <property type="project" value="UniProtKB-UniRule"/>
</dbReference>
<dbReference type="CDD" id="cd02196">
    <property type="entry name" value="PurM"/>
    <property type="match status" value="1"/>
</dbReference>
<protein>
    <recommendedName>
        <fullName evidence="4 12">Phosphoribosylformylglycinamidine cyclo-ligase</fullName>
        <ecNumber evidence="3 12">6.3.3.1</ecNumber>
    </recommendedName>
    <alternativeName>
        <fullName evidence="9 12">AIR synthase</fullName>
    </alternativeName>
    <alternativeName>
        <fullName evidence="10 12">AIRS</fullName>
    </alternativeName>
    <alternativeName>
        <fullName evidence="8 12">Phosphoribosyl-aminoimidazole synthetase</fullName>
    </alternativeName>
</protein>
<evidence type="ECO:0000256" key="11">
    <source>
        <dbReference type="ARBA" id="ARBA00049057"/>
    </source>
</evidence>
<dbReference type="Proteomes" id="UP000018951">
    <property type="component" value="Unassembled WGS sequence"/>
</dbReference>
<dbReference type="GO" id="GO:0046084">
    <property type="term" value="P:adenine biosynthetic process"/>
    <property type="evidence" value="ECO:0007669"/>
    <property type="project" value="TreeGrafter"/>
</dbReference>
<dbReference type="Pfam" id="PF00586">
    <property type="entry name" value="AIRS"/>
    <property type="match status" value="1"/>
</dbReference>
<dbReference type="PANTHER" id="PTHR10520">
    <property type="entry name" value="TRIFUNCTIONAL PURINE BIOSYNTHETIC PROTEIN ADENOSINE-3-RELATED"/>
    <property type="match status" value="1"/>
</dbReference>
<dbReference type="STRING" id="1401685.P857_979"/>
<keyword evidence="6 12" id="KW-0547">Nucleotide-binding</keyword>
<keyword evidence="16" id="KW-1185">Reference proteome</keyword>
<dbReference type="EC" id="6.3.3.1" evidence="3 12"/>
<evidence type="ECO:0000256" key="6">
    <source>
        <dbReference type="ARBA" id="ARBA00022741"/>
    </source>
</evidence>
<keyword evidence="12" id="KW-0963">Cytoplasm</keyword>
<dbReference type="GO" id="GO:0006189">
    <property type="term" value="P:'de novo' IMP biosynthetic process"/>
    <property type="evidence" value="ECO:0007669"/>
    <property type="project" value="UniProtKB-UniRule"/>
</dbReference>
<keyword evidence="12" id="KW-0658">Purine biosynthesis</keyword>
<dbReference type="InterPro" id="IPR010918">
    <property type="entry name" value="PurM-like_C_dom"/>
</dbReference>
<evidence type="ECO:0000313" key="16">
    <source>
        <dbReference type="Proteomes" id="UP000018951"/>
    </source>
</evidence>
<keyword evidence="5 12" id="KW-0436">Ligase</keyword>
<evidence type="ECO:0000256" key="1">
    <source>
        <dbReference type="ARBA" id="ARBA00004686"/>
    </source>
</evidence>
<name>W2V070_9RICK</name>
<dbReference type="GO" id="GO:0005524">
    <property type="term" value="F:ATP binding"/>
    <property type="evidence" value="ECO:0007669"/>
    <property type="project" value="UniProtKB-KW"/>
</dbReference>
<accession>W2V070</accession>
<feature type="domain" description="PurM-like C-terminal" evidence="14">
    <location>
        <begin position="174"/>
        <end position="331"/>
    </location>
</feature>
<sequence length="335" mass="36935">MTINYKQSGVDIEKGDLFIDSINKKISTNFSKNVIGKFGSFGGSFDISNLNVNNPVLVSSTDGVGTKIIVANQVNDFSSIGIDLVAMCVNDILCHGARPLFFLDYIATGIINIENLNKIVDSIIKGCNTSGIPLIGGETAEMKEIYKKDTDIDLSGFVVGIVDKEKMLPRDNVKDGDIIIGFKSSGFHSNGFTLIRKVFSEMGIDYKDNSIFYGKSWSDILLKPTLIYVNEIFKIIDIVKGIAHITGGGLLGNLKRIVKGSLSVDISYNIEQWPDLFKWLNKECKVNSEEMKRVFNCGIGMSFIIDPNDYNKVLSFFENDEIVVVGKICDATTVN</sequence>
<keyword evidence="7 12" id="KW-0067">ATP-binding</keyword>
<dbReference type="InterPro" id="IPR004733">
    <property type="entry name" value="PurM_cligase"/>
</dbReference>
<dbReference type="Pfam" id="PF02769">
    <property type="entry name" value="AIRS_C"/>
    <property type="match status" value="1"/>
</dbReference>
<evidence type="ECO:0000256" key="9">
    <source>
        <dbReference type="ARBA" id="ARBA00032931"/>
    </source>
</evidence>
<dbReference type="HAMAP" id="MF_00741">
    <property type="entry name" value="AIRS"/>
    <property type="match status" value="1"/>
</dbReference>
<reference evidence="15 16" key="1">
    <citation type="journal article" date="2013" name="PLoS ONE">
        <title>Bacterial endosymbiosis in a chordate host: long-term co-evolution and conservation of secondary metabolism.</title>
        <authorList>
            <person name="Kwan J.C."/>
            <person name="Schmidt E.W."/>
        </authorList>
    </citation>
    <scope>NUCLEOTIDE SEQUENCE [LARGE SCALE GENOMIC DNA]</scope>
    <source>
        <strain evidence="16">L6</strain>
    </source>
</reference>
<comment type="catalytic activity">
    <reaction evidence="11 12">
        <text>2-formamido-N(1)-(5-O-phospho-beta-D-ribosyl)acetamidine + ATP = 5-amino-1-(5-phospho-beta-D-ribosyl)imidazole + ADP + phosphate + H(+)</text>
        <dbReference type="Rhea" id="RHEA:23032"/>
        <dbReference type="ChEBI" id="CHEBI:15378"/>
        <dbReference type="ChEBI" id="CHEBI:30616"/>
        <dbReference type="ChEBI" id="CHEBI:43474"/>
        <dbReference type="ChEBI" id="CHEBI:137981"/>
        <dbReference type="ChEBI" id="CHEBI:147287"/>
        <dbReference type="ChEBI" id="CHEBI:456216"/>
        <dbReference type="EC" id="6.3.3.1"/>
    </reaction>
</comment>
<dbReference type="SUPFAM" id="SSF55326">
    <property type="entry name" value="PurM N-terminal domain-like"/>
    <property type="match status" value="1"/>
</dbReference>
<evidence type="ECO:0000259" key="13">
    <source>
        <dbReference type="Pfam" id="PF00586"/>
    </source>
</evidence>
<evidence type="ECO:0000256" key="3">
    <source>
        <dbReference type="ARBA" id="ARBA00013047"/>
    </source>
</evidence>
<dbReference type="InterPro" id="IPR036921">
    <property type="entry name" value="PurM-like_N_sf"/>
</dbReference>
<dbReference type="GO" id="GO:0005829">
    <property type="term" value="C:cytosol"/>
    <property type="evidence" value="ECO:0007669"/>
    <property type="project" value="TreeGrafter"/>
</dbReference>
<dbReference type="InterPro" id="IPR016188">
    <property type="entry name" value="PurM-like_N"/>
</dbReference>
<proteinExistence type="inferred from homology"/>
<dbReference type="Gene3D" id="3.30.1330.10">
    <property type="entry name" value="PurM-like, N-terminal domain"/>
    <property type="match status" value="1"/>
</dbReference>
<dbReference type="GO" id="GO:0004637">
    <property type="term" value="F:phosphoribosylamine-glycine ligase activity"/>
    <property type="evidence" value="ECO:0007669"/>
    <property type="project" value="TreeGrafter"/>
</dbReference>
<dbReference type="PANTHER" id="PTHR10520:SF12">
    <property type="entry name" value="TRIFUNCTIONAL PURINE BIOSYNTHETIC PROTEIN ADENOSINE-3"/>
    <property type="match status" value="1"/>
</dbReference>
<evidence type="ECO:0000259" key="14">
    <source>
        <dbReference type="Pfam" id="PF02769"/>
    </source>
</evidence>
<evidence type="ECO:0000256" key="4">
    <source>
        <dbReference type="ARBA" id="ARBA00020367"/>
    </source>
</evidence>
<evidence type="ECO:0000256" key="8">
    <source>
        <dbReference type="ARBA" id="ARBA00031908"/>
    </source>
</evidence>
<evidence type="ECO:0000256" key="7">
    <source>
        <dbReference type="ARBA" id="ARBA00022840"/>
    </source>
</evidence>
<evidence type="ECO:0000256" key="2">
    <source>
        <dbReference type="ARBA" id="ARBA00010280"/>
    </source>
</evidence>
<comment type="pathway">
    <text evidence="1 12">Purine metabolism; IMP biosynthesis via de novo pathway; 5-amino-1-(5-phospho-D-ribosyl)imidazole from N(2)-formyl-N(1)-(5-phospho-D-ribosyl)glycinamide: step 2/2.</text>
</comment>
<evidence type="ECO:0000256" key="10">
    <source>
        <dbReference type="ARBA" id="ARBA00033093"/>
    </source>
</evidence>
<comment type="caution">
    <text evidence="15">The sequence shown here is derived from an EMBL/GenBank/DDBJ whole genome shotgun (WGS) entry which is preliminary data.</text>
</comment>
<evidence type="ECO:0000256" key="12">
    <source>
        <dbReference type="HAMAP-Rule" id="MF_00741"/>
    </source>
</evidence>
<dbReference type="UniPathway" id="UPA00074">
    <property type="reaction ID" value="UER00129"/>
</dbReference>
<dbReference type="Gene3D" id="3.90.650.10">
    <property type="entry name" value="PurM-like C-terminal domain"/>
    <property type="match status" value="1"/>
</dbReference>
<dbReference type="NCBIfam" id="TIGR00878">
    <property type="entry name" value="purM"/>
    <property type="match status" value="1"/>
</dbReference>
<evidence type="ECO:0000256" key="5">
    <source>
        <dbReference type="ARBA" id="ARBA00022598"/>
    </source>
</evidence>
<gene>
    <name evidence="12 15" type="primary">purM</name>
    <name evidence="15" type="ORF">P857_979</name>
</gene>
<evidence type="ECO:0000313" key="15">
    <source>
        <dbReference type="EMBL" id="ETO91801.1"/>
    </source>
</evidence>
<comment type="subcellular location">
    <subcellularLocation>
        <location evidence="12">Cytoplasm</location>
    </subcellularLocation>
</comment>
<comment type="similarity">
    <text evidence="2 12">Belongs to the AIR synthase family.</text>
</comment>
<organism evidence="15 16">
    <name type="scientific">Candidatus Xenolissoclinum pacificiensis L6</name>
    <dbReference type="NCBI Taxonomy" id="1401685"/>
    <lineage>
        <taxon>Bacteria</taxon>
        <taxon>Pseudomonadati</taxon>
        <taxon>Pseudomonadota</taxon>
        <taxon>Alphaproteobacteria</taxon>
        <taxon>Rickettsiales</taxon>
        <taxon>Anaplasmataceae</taxon>
        <taxon>Candidatus Xenolissoclinum</taxon>
    </lineage>
</organism>
<dbReference type="EMBL" id="AXCJ01000001">
    <property type="protein sequence ID" value="ETO91801.1"/>
    <property type="molecule type" value="Genomic_DNA"/>
</dbReference>